<evidence type="ECO:0000256" key="1">
    <source>
        <dbReference type="SAM" id="MobiDB-lite"/>
    </source>
</evidence>
<reference evidence="3" key="1">
    <citation type="journal article" date="2015" name="Nature">
        <title>Complex archaea that bridge the gap between prokaryotes and eukaryotes.</title>
        <authorList>
            <person name="Spang A."/>
            <person name="Saw J.H."/>
            <person name="Jorgensen S.L."/>
            <person name="Zaremba-Niedzwiedzka K."/>
            <person name="Martijn J."/>
            <person name="Lind A.E."/>
            <person name="van Eijk R."/>
            <person name="Schleper C."/>
            <person name="Guy L."/>
            <person name="Ettema T.J."/>
        </authorList>
    </citation>
    <scope>NUCLEOTIDE SEQUENCE</scope>
</reference>
<keyword evidence="2" id="KW-1133">Transmembrane helix</keyword>
<dbReference type="EMBL" id="LAZR01000115">
    <property type="protein sequence ID" value="KKN89856.1"/>
    <property type="molecule type" value="Genomic_DNA"/>
</dbReference>
<feature type="transmembrane region" description="Helical" evidence="2">
    <location>
        <begin position="120"/>
        <end position="138"/>
    </location>
</feature>
<accession>A0A0F9WU62</accession>
<protein>
    <submittedName>
        <fullName evidence="3">Uncharacterized protein</fullName>
    </submittedName>
</protein>
<dbReference type="AlphaFoldDB" id="A0A0F9WU62"/>
<keyword evidence="2" id="KW-0472">Membrane</keyword>
<sequence length="142" mass="15269">MTRGVSAFPSPFGVDSDLMFAGNGVAERSLPPGNPDAPAAPRARAKLALLVRPRMRRSGQKAAVQQRTAAPLVHHTPFRMEPAERVPQTVKLGRRGFYLRSRPADDAGLEDDGVRQSESILIPTAIVGAILASASYFFNFVG</sequence>
<proteinExistence type="predicted"/>
<comment type="caution">
    <text evidence="3">The sequence shown here is derived from an EMBL/GenBank/DDBJ whole genome shotgun (WGS) entry which is preliminary data.</text>
</comment>
<name>A0A0F9WU62_9ZZZZ</name>
<feature type="region of interest" description="Disordered" evidence="1">
    <location>
        <begin position="56"/>
        <end position="81"/>
    </location>
</feature>
<gene>
    <name evidence="3" type="ORF">LCGC14_0234210</name>
</gene>
<evidence type="ECO:0000256" key="2">
    <source>
        <dbReference type="SAM" id="Phobius"/>
    </source>
</evidence>
<organism evidence="3">
    <name type="scientific">marine sediment metagenome</name>
    <dbReference type="NCBI Taxonomy" id="412755"/>
    <lineage>
        <taxon>unclassified sequences</taxon>
        <taxon>metagenomes</taxon>
        <taxon>ecological metagenomes</taxon>
    </lineage>
</organism>
<keyword evidence="2" id="KW-0812">Transmembrane</keyword>
<evidence type="ECO:0000313" key="3">
    <source>
        <dbReference type="EMBL" id="KKN89856.1"/>
    </source>
</evidence>